<dbReference type="AlphaFoldDB" id="A0A6A6T9G7"/>
<sequence length="196" mass="22311">MSDIDVFTNEFKALPADAPTSHPHIIDVGKIKMAQLPPSVKLWDVIATLLLKLSTDTLTKFLDTSVQNCKTILKCTRKGQASECVVWRQEREVVAGTYTDCLTTLHMDIFEWDNLVKCVIKDDGSWEVKYASYRQYSVRDLDSVWRGEFVEPVPGFKATIPQDEWRKAELATLLGENILYDIYDSVELAWKATTTT</sequence>
<dbReference type="OrthoDB" id="3795731at2759"/>
<keyword evidence="2" id="KW-1185">Reference proteome</keyword>
<evidence type="ECO:0000313" key="1">
    <source>
        <dbReference type="EMBL" id="KAF2655891.1"/>
    </source>
</evidence>
<name>A0A6A6T9G7_9PLEO</name>
<dbReference type="EMBL" id="MU004343">
    <property type="protein sequence ID" value="KAF2655891.1"/>
    <property type="molecule type" value="Genomic_DNA"/>
</dbReference>
<organism evidence="1 2">
    <name type="scientific">Lophiostoma macrostomum CBS 122681</name>
    <dbReference type="NCBI Taxonomy" id="1314788"/>
    <lineage>
        <taxon>Eukaryota</taxon>
        <taxon>Fungi</taxon>
        <taxon>Dikarya</taxon>
        <taxon>Ascomycota</taxon>
        <taxon>Pezizomycotina</taxon>
        <taxon>Dothideomycetes</taxon>
        <taxon>Pleosporomycetidae</taxon>
        <taxon>Pleosporales</taxon>
        <taxon>Lophiostomataceae</taxon>
        <taxon>Lophiostoma</taxon>
    </lineage>
</organism>
<accession>A0A6A6T9G7</accession>
<gene>
    <name evidence="1" type="ORF">K491DRAFT_778430</name>
</gene>
<protein>
    <submittedName>
        <fullName evidence="1">Uncharacterized protein</fullName>
    </submittedName>
</protein>
<reference evidence="1" key="1">
    <citation type="journal article" date="2020" name="Stud. Mycol.">
        <title>101 Dothideomycetes genomes: a test case for predicting lifestyles and emergence of pathogens.</title>
        <authorList>
            <person name="Haridas S."/>
            <person name="Albert R."/>
            <person name="Binder M."/>
            <person name="Bloem J."/>
            <person name="Labutti K."/>
            <person name="Salamov A."/>
            <person name="Andreopoulos B."/>
            <person name="Baker S."/>
            <person name="Barry K."/>
            <person name="Bills G."/>
            <person name="Bluhm B."/>
            <person name="Cannon C."/>
            <person name="Castanera R."/>
            <person name="Culley D."/>
            <person name="Daum C."/>
            <person name="Ezra D."/>
            <person name="Gonzalez J."/>
            <person name="Henrissat B."/>
            <person name="Kuo A."/>
            <person name="Liang C."/>
            <person name="Lipzen A."/>
            <person name="Lutzoni F."/>
            <person name="Magnuson J."/>
            <person name="Mondo S."/>
            <person name="Nolan M."/>
            <person name="Ohm R."/>
            <person name="Pangilinan J."/>
            <person name="Park H.-J."/>
            <person name="Ramirez L."/>
            <person name="Alfaro M."/>
            <person name="Sun H."/>
            <person name="Tritt A."/>
            <person name="Yoshinaga Y."/>
            <person name="Zwiers L.-H."/>
            <person name="Turgeon B."/>
            <person name="Goodwin S."/>
            <person name="Spatafora J."/>
            <person name="Crous P."/>
            <person name="Grigoriev I."/>
        </authorList>
    </citation>
    <scope>NUCLEOTIDE SEQUENCE</scope>
    <source>
        <strain evidence="1">CBS 122681</strain>
    </source>
</reference>
<dbReference type="Proteomes" id="UP000799324">
    <property type="component" value="Unassembled WGS sequence"/>
</dbReference>
<evidence type="ECO:0000313" key="2">
    <source>
        <dbReference type="Proteomes" id="UP000799324"/>
    </source>
</evidence>
<proteinExistence type="predicted"/>